<dbReference type="OrthoDB" id="6157674at2759"/>
<comment type="caution">
    <text evidence="2">Lacks conserved residue(s) required for the propagation of feature annotation.</text>
</comment>
<evidence type="ECO:0000256" key="2">
    <source>
        <dbReference type="PROSITE-ProRule" id="PRU00302"/>
    </source>
</evidence>
<evidence type="ECO:0000313" key="5">
    <source>
        <dbReference type="Proteomes" id="UP000507470"/>
    </source>
</evidence>
<proteinExistence type="predicted"/>
<dbReference type="Pfam" id="PF00084">
    <property type="entry name" value="Sushi"/>
    <property type="match status" value="1"/>
</dbReference>
<feature type="domain" description="Sushi" evidence="3">
    <location>
        <begin position="158"/>
        <end position="215"/>
    </location>
</feature>
<dbReference type="Gene3D" id="2.10.70.10">
    <property type="entry name" value="Complement Module, domain 1"/>
    <property type="match status" value="2"/>
</dbReference>
<evidence type="ECO:0000256" key="1">
    <source>
        <dbReference type="ARBA" id="ARBA00023157"/>
    </source>
</evidence>
<dbReference type="PROSITE" id="PS50923">
    <property type="entry name" value="SUSHI"/>
    <property type="match status" value="1"/>
</dbReference>
<accession>A0A6J8B402</accession>
<evidence type="ECO:0000313" key="4">
    <source>
        <dbReference type="EMBL" id="CAC5378161.1"/>
    </source>
</evidence>
<keyword evidence="2" id="KW-0768">Sushi</keyword>
<keyword evidence="5" id="KW-1185">Reference proteome</keyword>
<dbReference type="AlphaFoldDB" id="A0A6J8B402"/>
<protein>
    <submittedName>
        <fullName evidence="4">CSMD</fullName>
    </submittedName>
</protein>
<dbReference type="SUPFAM" id="SSF57535">
    <property type="entry name" value="Complement control module/SCR domain"/>
    <property type="match status" value="3"/>
</dbReference>
<dbReference type="Gene3D" id="2.20.28.230">
    <property type="match status" value="1"/>
</dbReference>
<dbReference type="InterPro" id="IPR035976">
    <property type="entry name" value="Sushi/SCR/CCP_sf"/>
</dbReference>
<name>A0A6J8B402_MYTCO</name>
<dbReference type="EMBL" id="CACVKT020002497">
    <property type="protein sequence ID" value="CAC5378161.1"/>
    <property type="molecule type" value="Genomic_DNA"/>
</dbReference>
<dbReference type="Proteomes" id="UP000507470">
    <property type="component" value="Unassembled WGS sequence"/>
</dbReference>
<evidence type="ECO:0000259" key="3">
    <source>
        <dbReference type="PROSITE" id="PS50923"/>
    </source>
</evidence>
<dbReference type="InterPro" id="IPR000436">
    <property type="entry name" value="Sushi_SCR_CCP_dom"/>
</dbReference>
<organism evidence="4 5">
    <name type="scientific">Mytilus coruscus</name>
    <name type="common">Sea mussel</name>
    <dbReference type="NCBI Taxonomy" id="42192"/>
    <lineage>
        <taxon>Eukaryota</taxon>
        <taxon>Metazoa</taxon>
        <taxon>Spiralia</taxon>
        <taxon>Lophotrochozoa</taxon>
        <taxon>Mollusca</taxon>
        <taxon>Bivalvia</taxon>
        <taxon>Autobranchia</taxon>
        <taxon>Pteriomorphia</taxon>
        <taxon>Mytilida</taxon>
        <taxon>Mytiloidea</taxon>
        <taxon>Mytilidae</taxon>
        <taxon>Mytilinae</taxon>
        <taxon>Mytilus</taxon>
    </lineage>
</organism>
<feature type="disulfide bond" evidence="2">
    <location>
        <begin position="186"/>
        <end position="213"/>
    </location>
</feature>
<gene>
    <name evidence="4" type="ORF">MCOR_14390</name>
</gene>
<dbReference type="SMART" id="SM00032">
    <property type="entry name" value="CCP"/>
    <property type="match status" value="3"/>
</dbReference>
<keyword evidence="1 2" id="KW-1015">Disulfide bond</keyword>
<sequence>MTNYDTFYGGIVYIYTNSSIEFWVPSLHGNIIYIDNLWGNGDFSYAEDTGKIRVKQFGFRPYERINCNDGKCSPIYDSDDLSAVECNCPNINFTGEFCQIPTCNDPPEYENSHIIYNEITNGSLAVYKCDESFAIESGDFVHYCEVPRWIGQSVVCTRTCPIPSSYIHSTRTYSGTIQGSLTVYSCEPGYARVSGDFVHLCDLSNWVGNFPICQGVCDMPPVYNLTTYMFNGTTNGSIAEYTCNNGHLHFSGDARHHCLPPNWIGAPVVCREKLTEEEVTELQDSVEEELHVDKKTTSSYKRRKISAHDPRLSSKQIGVAGVVIMIMCFLSLL</sequence>
<reference evidence="4 5" key="1">
    <citation type="submission" date="2020-06" db="EMBL/GenBank/DDBJ databases">
        <authorList>
            <person name="Li R."/>
            <person name="Bekaert M."/>
        </authorList>
    </citation>
    <scope>NUCLEOTIDE SEQUENCE [LARGE SCALE GENOMIC DNA]</scope>
    <source>
        <strain evidence="5">wild</strain>
    </source>
</reference>